<feature type="region of interest" description="Disordered" evidence="1">
    <location>
        <begin position="227"/>
        <end position="289"/>
    </location>
</feature>
<accession>A0AAD7EFB7</accession>
<protein>
    <submittedName>
        <fullName evidence="2">Uncharacterized protein</fullName>
    </submittedName>
</protein>
<feature type="compositionally biased region" description="Low complexity" evidence="1">
    <location>
        <begin position="227"/>
        <end position="244"/>
    </location>
</feature>
<feature type="compositionally biased region" description="Low complexity" evidence="1">
    <location>
        <begin position="271"/>
        <end position="289"/>
    </location>
</feature>
<dbReference type="AlphaFoldDB" id="A0AAD7EFB7"/>
<dbReference type="Proteomes" id="UP001218218">
    <property type="component" value="Unassembled WGS sequence"/>
</dbReference>
<organism evidence="2 3">
    <name type="scientific">Mycena albidolilacea</name>
    <dbReference type="NCBI Taxonomy" id="1033008"/>
    <lineage>
        <taxon>Eukaryota</taxon>
        <taxon>Fungi</taxon>
        <taxon>Dikarya</taxon>
        <taxon>Basidiomycota</taxon>
        <taxon>Agaricomycotina</taxon>
        <taxon>Agaricomycetes</taxon>
        <taxon>Agaricomycetidae</taxon>
        <taxon>Agaricales</taxon>
        <taxon>Marasmiineae</taxon>
        <taxon>Mycenaceae</taxon>
        <taxon>Mycena</taxon>
    </lineage>
</organism>
<name>A0AAD7EFB7_9AGAR</name>
<reference evidence="2" key="1">
    <citation type="submission" date="2023-03" db="EMBL/GenBank/DDBJ databases">
        <title>Massive genome expansion in bonnet fungi (Mycena s.s.) driven by repeated elements and novel gene families across ecological guilds.</title>
        <authorList>
            <consortium name="Lawrence Berkeley National Laboratory"/>
            <person name="Harder C.B."/>
            <person name="Miyauchi S."/>
            <person name="Viragh M."/>
            <person name="Kuo A."/>
            <person name="Thoen E."/>
            <person name="Andreopoulos B."/>
            <person name="Lu D."/>
            <person name="Skrede I."/>
            <person name="Drula E."/>
            <person name="Henrissat B."/>
            <person name="Morin E."/>
            <person name="Kohler A."/>
            <person name="Barry K."/>
            <person name="LaButti K."/>
            <person name="Morin E."/>
            <person name="Salamov A."/>
            <person name="Lipzen A."/>
            <person name="Mereny Z."/>
            <person name="Hegedus B."/>
            <person name="Baldrian P."/>
            <person name="Stursova M."/>
            <person name="Weitz H."/>
            <person name="Taylor A."/>
            <person name="Grigoriev I.V."/>
            <person name="Nagy L.G."/>
            <person name="Martin F."/>
            <person name="Kauserud H."/>
        </authorList>
    </citation>
    <scope>NUCLEOTIDE SEQUENCE</scope>
    <source>
        <strain evidence="2">CBHHK002</strain>
    </source>
</reference>
<sequence>MSSSSFATVTALTVLENPRKVSPWTTVFTSHLFLGAPGLEKILGSVRYYSEDDGEYPEVGVYQATMAIAKMEKGINVFTEDAKEQAEFSFFYLIGDLDSPAVANIDLARHPYMNICGAVTRSDSTAATFTLDADQYTSAFAEQQKSAATGNNVVAQKSVFPALGFIPDSPCYKSKKPVPWVKKYVAFGGYLTGISALLEGETLQERFRIEVDSIAFLGTYTPLAGTPAGSSSAGAGTASAGASGSRKKARFSYNPRPTKRAREDKGPDSGAPSSPSRFASTSTSTTTAT</sequence>
<gene>
    <name evidence="2" type="ORF">DFH08DRAFT_971851</name>
</gene>
<evidence type="ECO:0000313" key="3">
    <source>
        <dbReference type="Proteomes" id="UP001218218"/>
    </source>
</evidence>
<evidence type="ECO:0000256" key="1">
    <source>
        <dbReference type="SAM" id="MobiDB-lite"/>
    </source>
</evidence>
<evidence type="ECO:0000313" key="2">
    <source>
        <dbReference type="EMBL" id="KAJ7315487.1"/>
    </source>
</evidence>
<proteinExistence type="predicted"/>
<comment type="caution">
    <text evidence="2">The sequence shown here is derived from an EMBL/GenBank/DDBJ whole genome shotgun (WGS) entry which is preliminary data.</text>
</comment>
<dbReference type="EMBL" id="JARIHO010000061">
    <property type="protein sequence ID" value="KAJ7315487.1"/>
    <property type="molecule type" value="Genomic_DNA"/>
</dbReference>
<keyword evidence="3" id="KW-1185">Reference proteome</keyword>